<dbReference type="CDD" id="cd02908">
    <property type="entry name" value="Macro_OAADPr_deacetylase"/>
    <property type="match status" value="1"/>
</dbReference>
<dbReference type="EMBL" id="KB741285">
    <property type="protein sequence ID" value="ENN70745.1"/>
    <property type="molecule type" value="Genomic_DNA"/>
</dbReference>
<proteinExistence type="predicted"/>
<dbReference type="InterPro" id="IPR002589">
    <property type="entry name" value="Macro_dom"/>
</dbReference>
<sequence>MSTELNWKSEKYKYLTTYQTRNRDDWIPLQGLKTWKQYAQDKDLPHPAAPLAGNIIDNTNNESLSDKISIFNGDITNLKIDAIVNAANSRLKRGGGVDGAIHKAAGKYLQDECDSLNGCETGHAKITGGYELPAKYVLQTVGPRGEQPEALKACYLNTLRLATENNIRSVAFPCISTGIYGYPNEAAAHVAVYNVRKFLERESDKIDRVIFCIFLEVDKNIYQQVLQTYFPVVKA</sequence>
<dbReference type="GO" id="GO:0006974">
    <property type="term" value="P:DNA damage response"/>
    <property type="evidence" value="ECO:0007669"/>
    <property type="project" value="TreeGrafter"/>
</dbReference>
<gene>
    <name evidence="1" type="ORF">YQE_12534</name>
</gene>
<dbReference type="OrthoDB" id="6133115at2759"/>
<dbReference type="GO" id="GO:0140291">
    <property type="term" value="P:peptidyl-glutamate ADP-deribosylation"/>
    <property type="evidence" value="ECO:0007669"/>
    <property type="project" value="TreeGrafter"/>
</dbReference>
<dbReference type="InterPro" id="IPR043472">
    <property type="entry name" value="Macro_dom-like"/>
</dbReference>
<dbReference type="PANTHER" id="PTHR11106:SF27">
    <property type="entry name" value="MACRO DOMAIN-CONTAINING PROTEIN"/>
    <property type="match status" value="1"/>
</dbReference>
<dbReference type="GO" id="GO:0140293">
    <property type="term" value="F:ADP-ribosylglutamate hydrolase activity"/>
    <property type="evidence" value="ECO:0007669"/>
    <property type="project" value="TreeGrafter"/>
</dbReference>
<dbReference type="PANTHER" id="PTHR11106">
    <property type="entry name" value="GANGLIOSIDE INDUCED DIFFERENTIATION ASSOCIATED PROTEIN 2-RELATED"/>
    <property type="match status" value="1"/>
</dbReference>
<dbReference type="PROSITE" id="PS51154">
    <property type="entry name" value="MACRO"/>
    <property type="match status" value="1"/>
</dbReference>
<dbReference type="GO" id="GO:0005654">
    <property type="term" value="C:nucleoplasm"/>
    <property type="evidence" value="ECO:0007669"/>
    <property type="project" value="TreeGrafter"/>
</dbReference>
<dbReference type="AlphaFoldDB" id="N6TNC6"/>
<feature type="non-terminal residue" evidence="1">
    <location>
        <position position="1"/>
    </location>
</feature>
<dbReference type="HOGENOM" id="CLU_046550_3_0_1"/>
<reference evidence="1" key="1">
    <citation type="journal article" date="2013" name="Genome Biol.">
        <title>Draft genome of the mountain pine beetle, Dendroctonus ponderosae Hopkins, a major forest pest.</title>
        <authorList>
            <person name="Keeling C.I."/>
            <person name="Yuen M.M."/>
            <person name="Liao N.Y."/>
            <person name="Docking T.R."/>
            <person name="Chan S.K."/>
            <person name="Taylor G.A."/>
            <person name="Palmquist D.L."/>
            <person name="Jackman S.D."/>
            <person name="Nguyen A."/>
            <person name="Li M."/>
            <person name="Henderson H."/>
            <person name="Janes J.K."/>
            <person name="Zhao Y."/>
            <person name="Pandoh P."/>
            <person name="Moore R."/>
            <person name="Sperling F.A."/>
            <person name="Huber D.P."/>
            <person name="Birol I."/>
            <person name="Jones S.J."/>
            <person name="Bohlmann J."/>
        </authorList>
    </citation>
    <scope>NUCLEOTIDE SEQUENCE</scope>
</reference>
<dbReference type="Gene3D" id="3.40.220.10">
    <property type="entry name" value="Leucine Aminopeptidase, subunit E, domain 1"/>
    <property type="match status" value="1"/>
</dbReference>
<organism evidence="1">
    <name type="scientific">Dendroctonus ponderosae</name>
    <name type="common">Mountain pine beetle</name>
    <dbReference type="NCBI Taxonomy" id="77166"/>
    <lineage>
        <taxon>Eukaryota</taxon>
        <taxon>Metazoa</taxon>
        <taxon>Ecdysozoa</taxon>
        <taxon>Arthropoda</taxon>
        <taxon>Hexapoda</taxon>
        <taxon>Insecta</taxon>
        <taxon>Pterygota</taxon>
        <taxon>Neoptera</taxon>
        <taxon>Endopterygota</taxon>
        <taxon>Coleoptera</taxon>
        <taxon>Polyphaga</taxon>
        <taxon>Cucujiformia</taxon>
        <taxon>Curculionidae</taxon>
        <taxon>Scolytinae</taxon>
        <taxon>Dendroctonus</taxon>
    </lineage>
</organism>
<name>N6TNC6_DENPD</name>
<evidence type="ECO:0000313" key="1">
    <source>
        <dbReference type="EMBL" id="ENN70745.1"/>
    </source>
</evidence>
<dbReference type="Pfam" id="PF01661">
    <property type="entry name" value="Macro"/>
    <property type="match status" value="1"/>
</dbReference>
<accession>N6TNC6</accession>
<dbReference type="OMA" id="AKWVIHT"/>
<protein>
    <submittedName>
        <fullName evidence="1">Uncharacterized protein</fullName>
    </submittedName>
</protein>
<dbReference type="SMART" id="SM00506">
    <property type="entry name" value="A1pp"/>
    <property type="match status" value="1"/>
</dbReference>
<dbReference type="SUPFAM" id="SSF52949">
    <property type="entry name" value="Macro domain-like"/>
    <property type="match status" value="1"/>
</dbReference>
<dbReference type="GO" id="GO:0042278">
    <property type="term" value="P:purine nucleoside metabolic process"/>
    <property type="evidence" value="ECO:0007669"/>
    <property type="project" value="TreeGrafter"/>
</dbReference>